<evidence type="ECO:0000313" key="1">
    <source>
        <dbReference type="EnsemblPlants" id="Bra024962.1-P"/>
    </source>
</evidence>
<name>M4E856_BRACM</name>
<organism evidence="1 2">
    <name type="scientific">Brassica campestris</name>
    <name type="common">Field mustard</name>
    <dbReference type="NCBI Taxonomy" id="3711"/>
    <lineage>
        <taxon>Eukaryota</taxon>
        <taxon>Viridiplantae</taxon>
        <taxon>Streptophyta</taxon>
        <taxon>Embryophyta</taxon>
        <taxon>Tracheophyta</taxon>
        <taxon>Spermatophyta</taxon>
        <taxon>Magnoliopsida</taxon>
        <taxon>eudicotyledons</taxon>
        <taxon>Gunneridae</taxon>
        <taxon>Pentapetalae</taxon>
        <taxon>rosids</taxon>
        <taxon>malvids</taxon>
        <taxon>Brassicales</taxon>
        <taxon>Brassicaceae</taxon>
        <taxon>Brassiceae</taxon>
        <taxon>Brassica</taxon>
    </lineage>
</organism>
<dbReference type="EnsemblPlants" id="Bra024962.1">
    <property type="protein sequence ID" value="Bra024962.1-P"/>
    <property type="gene ID" value="Bra024962"/>
</dbReference>
<keyword evidence="2" id="KW-1185">Reference proteome</keyword>
<dbReference type="Gramene" id="Bra024962.1">
    <property type="protein sequence ID" value="Bra024962.1-P"/>
    <property type="gene ID" value="Bra024962"/>
</dbReference>
<accession>M4E856</accession>
<dbReference type="AlphaFoldDB" id="M4E856"/>
<protein>
    <submittedName>
        <fullName evidence="1">Uncharacterized protein</fullName>
    </submittedName>
</protein>
<dbReference type="InParanoid" id="M4E856"/>
<proteinExistence type="predicted"/>
<dbReference type="Proteomes" id="UP000011750">
    <property type="component" value="Chromosome A06"/>
</dbReference>
<reference evidence="1" key="3">
    <citation type="submission" date="2023-03" db="UniProtKB">
        <authorList>
            <consortium name="EnsemblPlants"/>
        </authorList>
    </citation>
    <scope>IDENTIFICATION</scope>
    <source>
        <strain evidence="1">cv. Chiifu-401-42</strain>
    </source>
</reference>
<evidence type="ECO:0000313" key="2">
    <source>
        <dbReference type="Proteomes" id="UP000011750"/>
    </source>
</evidence>
<dbReference type="HOGENOM" id="CLU_2402770_0_0_1"/>
<sequence>MSRTMVNKALKANQIRTGAERKRSFGLYVGAFGPKGTEIVQLHWEPREKKMTSTEEIKYLDMLTSIEIVESLRLQTEVQKHLHLQLEVMISPA</sequence>
<reference evidence="1 2" key="2">
    <citation type="journal article" date="2018" name="Hortic Res">
        <title>Improved Brassica rapa reference genome by single-molecule sequencing and chromosome conformation capture technologies.</title>
        <authorList>
            <person name="Zhang L."/>
            <person name="Cai X."/>
            <person name="Wu J."/>
            <person name="Liu M."/>
            <person name="Grob S."/>
            <person name="Cheng F."/>
            <person name="Liang J."/>
            <person name="Cai C."/>
            <person name="Liu Z."/>
            <person name="Liu B."/>
            <person name="Wang F."/>
            <person name="Li S."/>
            <person name="Liu F."/>
            <person name="Li X."/>
            <person name="Cheng L."/>
            <person name="Yang W."/>
            <person name="Li M.H."/>
            <person name="Grossniklaus U."/>
            <person name="Zheng H."/>
            <person name="Wang X."/>
        </authorList>
    </citation>
    <scope>NUCLEOTIDE SEQUENCE [LARGE SCALE GENOMIC DNA]</scope>
    <source>
        <strain evidence="1 2">cv. Chiifu-401-42</strain>
    </source>
</reference>
<reference evidence="1 2" key="1">
    <citation type="journal article" date="2011" name="Nat. Genet.">
        <title>The genome of the mesopolyploid crop species Brassica rapa.</title>
        <authorList>
            <consortium name="Brassica rapa Genome Sequencing Project Consortium"/>
            <person name="Wang X."/>
            <person name="Wang H."/>
            <person name="Wang J."/>
            <person name="Sun R."/>
            <person name="Wu J."/>
            <person name="Liu S."/>
            <person name="Bai Y."/>
            <person name="Mun J.H."/>
            <person name="Bancroft I."/>
            <person name="Cheng F."/>
            <person name="Huang S."/>
            <person name="Li X."/>
            <person name="Hua W."/>
            <person name="Wang J."/>
            <person name="Wang X."/>
            <person name="Freeling M."/>
            <person name="Pires J.C."/>
            <person name="Paterson A.H."/>
            <person name="Chalhoub B."/>
            <person name="Wang B."/>
            <person name="Hayward A."/>
            <person name="Sharpe A.G."/>
            <person name="Park B.S."/>
            <person name="Weisshaar B."/>
            <person name="Liu B."/>
            <person name="Li B."/>
            <person name="Liu B."/>
            <person name="Tong C."/>
            <person name="Song C."/>
            <person name="Duran C."/>
            <person name="Peng C."/>
            <person name="Geng C."/>
            <person name="Koh C."/>
            <person name="Lin C."/>
            <person name="Edwards D."/>
            <person name="Mu D."/>
            <person name="Shen D."/>
            <person name="Soumpourou E."/>
            <person name="Li F."/>
            <person name="Fraser F."/>
            <person name="Conant G."/>
            <person name="Lassalle G."/>
            <person name="King G.J."/>
            <person name="Bonnema G."/>
            <person name="Tang H."/>
            <person name="Wang H."/>
            <person name="Belcram H."/>
            <person name="Zhou H."/>
            <person name="Hirakawa H."/>
            <person name="Abe H."/>
            <person name="Guo H."/>
            <person name="Wang H."/>
            <person name="Jin H."/>
            <person name="Parkin I.A."/>
            <person name="Batley J."/>
            <person name="Kim J.S."/>
            <person name="Just J."/>
            <person name="Li J."/>
            <person name="Xu J."/>
            <person name="Deng J."/>
            <person name="Kim J.A."/>
            <person name="Li J."/>
            <person name="Yu J."/>
            <person name="Meng J."/>
            <person name="Wang J."/>
            <person name="Min J."/>
            <person name="Poulain J."/>
            <person name="Wang J."/>
            <person name="Hatakeyama K."/>
            <person name="Wu K."/>
            <person name="Wang L."/>
            <person name="Fang L."/>
            <person name="Trick M."/>
            <person name="Links M.G."/>
            <person name="Zhao M."/>
            <person name="Jin M."/>
            <person name="Ramchiary N."/>
            <person name="Drou N."/>
            <person name="Berkman P.J."/>
            <person name="Cai Q."/>
            <person name="Huang Q."/>
            <person name="Li R."/>
            <person name="Tabata S."/>
            <person name="Cheng S."/>
            <person name="Zhang S."/>
            <person name="Zhang S."/>
            <person name="Huang S."/>
            <person name="Sato S."/>
            <person name="Sun S."/>
            <person name="Kwon S.J."/>
            <person name="Choi S.R."/>
            <person name="Lee T.H."/>
            <person name="Fan W."/>
            <person name="Zhao X."/>
            <person name="Tan X."/>
            <person name="Xu X."/>
            <person name="Wang Y."/>
            <person name="Qiu Y."/>
            <person name="Yin Y."/>
            <person name="Li Y."/>
            <person name="Du Y."/>
            <person name="Liao Y."/>
            <person name="Lim Y."/>
            <person name="Narusaka Y."/>
            <person name="Wang Y."/>
            <person name="Wang Z."/>
            <person name="Li Z."/>
            <person name="Wang Z."/>
            <person name="Xiong Z."/>
            <person name="Zhang Z."/>
        </authorList>
    </citation>
    <scope>NUCLEOTIDE SEQUENCE [LARGE SCALE GENOMIC DNA]</scope>
    <source>
        <strain evidence="1 2">cv. Chiifu-401-42</strain>
    </source>
</reference>